<dbReference type="Pfam" id="PF13855">
    <property type="entry name" value="LRR_8"/>
    <property type="match status" value="1"/>
</dbReference>
<dbReference type="InterPro" id="IPR032675">
    <property type="entry name" value="LRR_dom_sf"/>
</dbReference>
<keyword evidence="8" id="KW-0325">Glycoprotein</keyword>
<gene>
    <name evidence="11" type="primary">gb24063</name>
    <name evidence="11" type="ORF">PR202_gb24063</name>
</gene>
<protein>
    <recommendedName>
        <fullName evidence="10">Leucine-rich repeat-containing N-terminal plant-type domain-containing protein</fullName>
    </recommendedName>
</protein>
<keyword evidence="4 9" id="KW-0732">Signal</keyword>
<sequence length="316" mass="35426">MHATSSPLLVLLPVICTTLFLTGSAIQLHRPDGRRCIPAERDALLSFKKGITYDLTNRLSSWGHSQDCCQWRGVSCSNETGHVLKLHLRNQNPDPNTRSGCGNNGNGLFGQISPSLLSLKQLEHMDLSMNCFTAHIPLFLGSMKKLRYLNLSGILFSGEVPPQLGNLSNLQYLDLGTEIGKSGIYSKDITWLKNLPVLQYLSMRNIDLSQISDWPHVLNSIPSLKVIDLSYCSLVSANQTISYTNLTKLEKLDLSDNSFDHEIASCWFWKVTNLKYLYLGDNNLTGPFYDALENMSSLQVLHVILSQQQPIDERKL</sequence>
<evidence type="ECO:0000256" key="4">
    <source>
        <dbReference type="ARBA" id="ARBA00022729"/>
    </source>
</evidence>
<dbReference type="InterPro" id="IPR046956">
    <property type="entry name" value="RLP23-like"/>
</dbReference>
<evidence type="ECO:0000256" key="8">
    <source>
        <dbReference type="ARBA" id="ARBA00023180"/>
    </source>
</evidence>
<dbReference type="InterPro" id="IPR013210">
    <property type="entry name" value="LRR_N_plant-typ"/>
</dbReference>
<dbReference type="Pfam" id="PF08263">
    <property type="entry name" value="LRRNT_2"/>
    <property type="match status" value="1"/>
</dbReference>
<keyword evidence="6" id="KW-1133">Transmembrane helix</keyword>
<evidence type="ECO:0000256" key="3">
    <source>
        <dbReference type="ARBA" id="ARBA00022692"/>
    </source>
</evidence>
<feature type="signal peptide" evidence="9">
    <location>
        <begin position="1"/>
        <end position="25"/>
    </location>
</feature>
<dbReference type="GO" id="GO:0016020">
    <property type="term" value="C:membrane"/>
    <property type="evidence" value="ECO:0007669"/>
    <property type="project" value="UniProtKB-SubCell"/>
</dbReference>
<organism evidence="11 12">
    <name type="scientific">Eleusine coracana subsp. coracana</name>
    <dbReference type="NCBI Taxonomy" id="191504"/>
    <lineage>
        <taxon>Eukaryota</taxon>
        <taxon>Viridiplantae</taxon>
        <taxon>Streptophyta</taxon>
        <taxon>Embryophyta</taxon>
        <taxon>Tracheophyta</taxon>
        <taxon>Spermatophyta</taxon>
        <taxon>Magnoliopsida</taxon>
        <taxon>Liliopsida</taxon>
        <taxon>Poales</taxon>
        <taxon>Poaceae</taxon>
        <taxon>PACMAD clade</taxon>
        <taxon>Chloridoideae</taxon>
        <taxon>Cynodonteae</taxon>
        <taxon>Eleusininae</taxon>
        <taxon>Eleusine</taxon>
    </lineage>
</organism>
<evidence type="ECO:0000313" key="12">
    <source>
        <dbReference type="Proteomes" id="UP001054889"/>
    </source>
</evidence>
<dbReference type="InterPro" id="IPR001611">
    <property type="entry name" value="Leu-rich_rpt"/>
</dbReference>
<comment type="caution">
    <text evidence="11">The sequence shown here is derived from an EMBL/GenBank/DDBJ whole genome shotgun (WGS) entry which is preliminary data.</text>
</comment>
<evidence type="ECO:0000256" key="9">
    <source>
        <dbReference type="SAM" id="SignalP"/>
    </source>
</evidence>
<evidence type="ECO:0000313" key="11">
    <source>
        <dbReference type="EMBL" id="GJN35308.1"/>
    </source>
</evidence>
<evidence type="ECO:0000256" key="2">
    <source>
        <dbReference type="ARBA" id="ARBA00022614"/>
    </source>
</evidence>
<keyword evidence="5" id="KW-0677">Repeat</keyword>
<dbReference type="EMBL" id="BQKI01000088">
    <property type="protein sequence ID" value="GJN35308.1"/>
    <property type="molecule type" value="Genomic_DNA"/>
</dbReference>
<dbReference type="Proteomes" id="UP001054889">
    <property type="component" value="Unassembled WGS sequence"/>
</dbReference>
<evidence type="ECO:0000256" key="1">
    <source>
        <dbReference type="ARBA" id="ARBA00004479"/>
    </source>
</evidence>
<dbReference type="SUPFAM" id="SSF52058">
    <property type="entry name" value="L domain-like"/>
    <property type="match status" value="1"/>
</dbReference>
<keyword evidence="2" id="KW-0433">Leucine-rich repeat</keyword>
<proteinExistence type="predicted"/>
<dbReference type="Pfam" id="PF00560">
    <property type="entry name" value="LRR_1"/>
    <property type="match status" value="1"/>
</dbReference>
<evidence type="ECO:0000259" key="10">
    <source>
        <dbReference type="Pfam" id="PF08263"/>
    </source>
</evidence>
<keyword evidence="12" id="KW-1185">Reference proteome</keyword>
<accession>A0AAV5FHU4</accession>
<dbReference type="AlphaFoldDB" id="A0AAV5FHU4"/>
<feature type="domain" description="Leucine-rich repeat-containing N-terminal plant-type" evidence="10">
    <location>
        <begin position="39"/>
        <end position="77"/>
    </location>
</feature>
<evidence type="ECO:0000256" key="7">
    <source>
        <dbReference type="ARBA" id="ARBA00023136"/>
    </source>
</evidence>
<feature type="chain" id="PRO_5043685987" description="Leucine-rich repeat-containing N-terminal plant-type domain-containing protein" evidence="9">
    <location>
        <begin position="26"/>
        <end position="316"/>
    </location>
</feature>
<name>A0AAV5FHU4_ELECO</name>
<comment type="subcellular location">
    <subcellularLocation>
        <location evidence="1">Membrane</location>
        <topology evidence="1">Single-pass type I membrane protein</topology>
    </subcellularLocation>
</comment>
<keyword evidence="3" id="KW-0812">Transmembrane</keyword>
<reference evidence="11" key="1">
    <citation type="journal article" date="2018" name="DNA Res.">
        <title>Multiple hybrid de novo genome assembly of finger millet, an orphan allotetraploid crop.</title>
        <authorList>
            <person name="Hatakeyama M."/>
            <person name="Aluri S."/>
            <person name="Balachadran M.T."/>
            <person name="Sivarajan S.R."/>
            <person name="Patrignani A."/>
            <person name="Gruter S."/>
            <person name="Poveda L."/>
            <person name="Shimizu-Inatsugi R."/>
            <person name="Baeten J."/>
            <person name="Francoijs K.J."/>
            <person name="Nataraja K.N."/>
            <person name="Reddy Y.A.N."/>
            <person name="Phadnis S."/>
            <person name="Ravikumar R.L."/>
            <person name="Schlapbach R."/>
            <person name="Sreeman S.M."/>
            <person name="Shimizu K.K."/>
        </authorList>
    </citation>
    <scope>NUCLEOTIDE SEQUENCE</scope>
</reference>
<evidence type="ECO:0000256" key="5">
    <source>
        <dbReference type="ARBA" id="ARBA00022737"/>
    </source>
</evidence>
<dbReference type="PANTHER" id="PTHR48063">
    <property type="entry name" value="LRR RECEPTOR-LIKE KINASE"/>
    <property type="match status" value="1"/>
</dbReference>
<evidence type="ECO:0000256" key="6">
    <source>
        <dbReference type="ARBA" id="ARBA00022989"/>
    </source>
</evidence>
<dbReference type="PANTHER" id="PTHR48063:SF9">
    <property type="entry name" value="LRR PROTEIN WM1.10"/>
    <property type="match status" value="1"/>
</dbReference>
<dbReference type="Gene3D" id="3.80.10.10">
    <property type="entry name" value="Ribonuclease Inhibitor"/>
    <property type="match status" value="2"/>
</dbReference>
<reference evidence="11" key="2">
    <citation type="submission" date="2021-12" db="EMBL/GenBank/DDBJ databases">
        <title>Resequencing data analysis of finger millet.</title>
        <authorList>
            <person name="Hatakeyama M."/>
            <person name="Aluri S."/>
            <person name="Balachadran M.T."/>
            <person name="Sivarajan S.R."/>
            <person name="Poveda L."/>
            <person name="Shimizu-Inatsugi R."/>
            <person name="Schlapbach R."/>
            <person name="Sreeman S.M."/>
            <person name="Shimizu K.K."/>
        </authorList>
    </citation>
    <scope>NUCLEOTIDE SEQUENCE</scope>
</reference>
<keyword evidence="7" id="KW-0472">Membrane</keyword>